<name>A0A933E8K9_UNCTE</name>
<accession>A0A933E8K9</accession>
<protein>
    <submittedName>
        <fullName evidence="1">Uncharacterized protein</fullName>
    </submittedName>
</protein>
<comment type="caution">
    <text evidence="1">The sequence shown here is derived from an EMBL/GenBank/DDBJ whole genome shotgun (WGS) entry which is preliminary data.</text>
</comment>
<proteinExistence type="predicted"/>
<gene>
    <name evidence="1" type="ORF">HY618_01730</name>
</gene>
<dbReference type="AlphaFoldDB" id="A0A933E8K9"/>
<organism evidence="1 2">
    <name type="scientific">Tectimicrobiota bacterium</name>
    <dbReference type="NCBI Taxonomy" id="2528274"/>
    <lineage>
        <taxon>Bacteria</taxon>
        <taxon>Pseudomonadati</taxon>
        <taxon>Nitrospinota/Tectimicrobiota group</taxon>
        <taxon>Candidatus Tectimicrobiota</taxon>
    </lineage>
</organism>
<evidence type="ECO:0000313" key="2">
    <source>
        <dbReference type="Proteomes" id="UP000752292"/>
    </source>
</evidence>
<dbReference type="EMBL" id="JACQRX010000076">
    <property type="protein sequence ID" value="MBI4251153.1"/>
    <property type="molecule type" value="Genomic_DNA"/>
</dbReference>
<dbReference type="Proteomes" id="UP000752292">
    <property type="component" value="Unassembled WGS sequence"/>
</dbReference>
<sequence>MAELTHNGVKYLLEPRQHDLYGMGGDLYLAEGDGSRPKEPIAFIPGKDENAAALLAQQWLKVAFPAEAPKGKKK</sequence>
<reference evidence="1" key="1">
    <citation type="submission" date="2020-07" db="EMBL/GenBank/DDBJ databases">
        <title>Huge and variable diversity of episymbiotic CPR bacteria and DPANN archaea in groundwater ecosystems.</title>
        <authorList>
            <person name="He C.Y."/>
            <person name="Keren R."/>
            <person name="Whittaker M."/>
            <person name="Farag I.F."/>
            <person name="Doudna J."/>
            <person name="Cate J.H.D."/>
            <person name="Banfield J.F."/>
        </authorList>
    </citation>
    <scope>NUCLEOTIDE SEQUENCE</scope>
    <source>
        <strain evidence="1">NC_groundwater_1370_Ag_S-0.2um_69_93</strain>
    </source>
</reference>
<evidence type="ECO:0000313" key="1">
    <source>
        <dbReference type="EMBL" id="MBI4251153.1"/>
    </source>
</evidence>